<keyword evidence="1" id="KW-0812">Transmembrane</keyword>
<feature type="transmembrane region" description="Helical" evidence="1">
    <location>
        <begin position="70"/>
        <end position="91"/>
    </location>
</feature>
<evidence type="ECO:0000256" key="1">
    <source>
        <dbReference type="SAM" id="Phobius"/>
    </source>
</evidence>
<feature type="transmembrane region" description="Helical" evidence="1">
    <location>
        <begin position="129"/>
        <end position="152"/>
    </location>
</feature>
<gene>
    <name evidence="2" type="ORF">DAY19_01490</name>
</gene>
<keyword evidence="1" id="KW-1133">Transmembrane helix</keyword>
<comment type="caution">
    <text evidence="2">The sequence shown here is derived from an EMBL/GenBank/DDBJ whole genome shotgun (WGS) entry which is preliminary data.</text>
</comment>
<feature type="transmembrane region" description="Helical" evidence="1">
    <location>
        <begin position="32"/>
        <end position="50"/>
    </location>
</feature>
<dbReference type="RefSeq" id="WP_114705416.1">
    <property type="nucleotide sequence ID" value="NZ_QDKL01000001.1"/>
</dbReference>
<dbReference type="Pfam" id="PF06182">
    <property type="entry name" value="ABC2_membrane_6"/>
    <property type="match status" value="1"/>
</dbReference>
<feature type="transmembrane region" description="Helical" evidence="1">
    <location>
        <begin position="234"/>
        <end position="254"/>
    </location>
</feature>
<sequence>MSFKNECKHYLSVYSKFVSTSTSVAMSFRTSFVLMIFMDLFFFASAYFTLDFIFDHVDQVKGWNRDEFMLFLTYMLLMDCFHMIIFSQNFWRFSDDLKSGQLDYTILRPLNSIFSVFFRYVRPSSLPTLIPAISIFCYYANANGFTLIQWLLVPPLLILSLTLLAVIEFVISCAMFWLVEGVGINFFRMQMQQLSRWPDLIYGTMTKRVFSFFIPILLIGSAPVRFLLDMSKWHYLLIMVGATIIFWFVLKILWEKGLQVYDSASS</sequence>
<reference evidence="3" key="1">
    <citation type="journal article" date="2019" name="Int. J. Syst. Evol. Microbiol.">
        <title>Halobacteriovorax valvorus sp. nov., a novel prokaryotic predator isolated from coastal seawater of China.</title>
        <authorList>
            <person name="Chen M.-X."/>
        </authorList>
    </citation>
    <scope>NUCLEOTIDE SEQUENCE [LARGE SCALE GENOMIC DNA]</scope>
    <source>
        <strain evidence="3">BL9</strain>
    </source>
</reference>
<evidence type="ECO:0000313" key="3">
    <source>
        <dbReference type="Proteomes" id="UP000443582"/>
    </source>
</evidence>
<accession>A0ABY0IIT0</accession>
<dbReference type="Proteomes" id="UP000443582">
    <property type="component" value="Unassembled WGS sequence"/>
</dbReference>
<dbReference type="EMBL" id="QDKL01000001">
    <property type="protein sequence ID" value="RZF22470.1"/>
    <property type="molecule type" value="Genomic_DNA"/>
</dbReference>
<evidence type="ECO:0008006" key="4">
    <source>
        <dbReference type="Google" id="ProtNLM"/>
    </source>
</evidence>
<protein>
    <recommendedName>
        <fullName evidence="4">ABC transporter permease</fullName>
    </recommendedName>
</protein>
<proteinExistence type="predicted"/>
<feature type="transmembrane region" description="Helical" evidence="1">
    <location>
        <begin position="208"/>
        <end position="228"/>
    </location>
</feature>
<organism evidence="2 3">
    <name type="scientific">Halobacteriovorax vibrionivorans</name>
    <dbReference type="NCBI Taxonomy" id="2152716"/>
    <lineage>
        <taxon>Bacteria</taxon>
        <taxon>Pseudomonadati</taxon>
        <taxon>Bdellovibrionota</taxon>
        <taxon>Bacteriovoracia</taxon>
        <taxon>Bacteriovoracales</taxon>
        <taxon>Halobacteriovoraceae</taxon>
        <taxon>Halobacteriovorax</taxon>
    </lineage>
</organism>
<feature type="transmembrane region" description="Helical" evidence="1">
    <location>
        <begin position="158"/>
        <end position="187"/>
    </location>
</feature>
<dbReference type="InterPro" id="IPR010390">
    <property type="entry name" value="ABC-2_transporter-like"/>
</dbReference>
<name>A0ABY0IIT0_9BACT</name>
<dbReference type="PANTHER" id="PTHR36833:SF1">
    <property type="entry name" value="INTEGRAL MEMBRANE TRANSPORT PROTEIN"/>
    <property type="match status" value="1"/>
</dbReference>
<keyword evidence="1" id="KW-0472">Membrane</keyword>
<dbReference type="PANTHER" id="PTHR36833">
    <property type="entry name" value="SLR0610 PROTEIN-RELATED"/>
    <property type="match status" value="1"/>
</dbReference>
<keyword evidence="3" id="KW-1185">Reference proteome</keyword>
<evidence type="ECO:0000313" key="2">
    <source>
        <dbReference type="EMBL" id="RZF22470.1"/>
    </source>
</evidence>